<dbReference type="InterPro" id="IPR031944">
    <property type="entry name" value="RsgA_N"/>
</dbReference>
<keyword evidence="7 10" id="KW-0862">Zinc</keyword>
<feature type="binding site" evidence="10">
    <location>
        <begin position="172"/>
        <end position="180"/>
    </location>
    <ligand>
        <name>GTP</name>
        <dbReference type="ChEBI" id="CHEBI:37565"/>
    </ligand>
</feature>
<protein>
    <recommendedName>
        <fullName evidence="10">Small ribosomal subunit biogenesis GTPase RsgA</fullName>
        <ecNumber evidence="10">3.6.1.-</ecNumber>
    </recommendedName>
</protein>
<dbReference type="InterPro" id="IPR012340">
    <property type="entry name" value="NA-bd_OB-fold"/>
</dbReference>
<dbReference type="Gene3D" id="1.10.40.50">
    <property type="entry name" value="Probable gtpase engc, domain 3"/>
    <property type="match status" value="1"/>
</dbReference>
<keyword evidence="2 10" id="KW-0690">Ribosome biogenesis</keyword>
<dbReference type="Proteomes" id="UP000294692">
    <property type="component" value="Unassembled WGS sequence"/>
</dbReference>
<dbReference type="PANTHER" id="PTHR32120">
    <property type="entry name" value="SMALL RIBOSOMAL SUBUNIT BIOGENESIS GTPASE RSGA"/>
    <property type="match status" value="1"/>
</dbReference>
<evidence type="ECO:0000256" key="10">
    <source>
        <dbReference type="HAMAP-Rule" id="MF_01820"/>
    </source>
</evidence>
<comment type="subunit">
    <text evidence="10">Monomer. Associates with 30S ribosomal subunit, binds 16S rRNA.</text>
</comment>
<dbReference type="NCBIfam" id="TIGR00157">
    <property type="entry name" value="ribosome small subunit-dependent GTPase A"/>
    <property type="match status" value="1"/>
</dbReference>
<evidence type="ECO:0000256" key="6">
    <source>
        <dbReference type="ARBA" id="ARBA00022801"/>
    </source>
</evidence>
<evidence type="ECO:0000256" key="4">
    <source>
        <dbReference type="ARBA" id="ARBA00022730"/>
    </source>
</evidence>
<dbReference type="GO" id="GO:0003924">
    <property type="term" value="F:GTPase activity"/>
    <property type="evidence" value="ECO:0007669"/>
    <property type="project" value="UniProtKB-UniRule"/>
</dbReference>
<evidence type="ECO:0000256" key="2">
    <source>
        <dbReference type="ARBA" id="ARBA00022517"/>
    </source>
</evidence>
<dbReference type="InterPro" id="IPR030378">
    <property type="entry name" value="G_CP_dom"/>
</dbReference>
<evidence type="ECO:0000256" key="3">
    <source>
        <dbReference type="ARBA" id="ARBA00022723"/>
    </source>
</evidence>
<dbReference type="Pfam" id="PF03193">
    <property type="entry name" value="RsgA_GTPase"/>
    <property type="match status" value="1"/>
</dbReference>
<feature type="binding site" evidence="10">
    <location>
        <position position="262"/>
    </location>
    <ligand>
        <name>Zn(2+)</name>
        <dbReference type="ChEBI" id="CHEBI:29105"/>
    </ligand>
</feature>
<feature type="binding site" evidence="10">
    <location>
        <position position="268"/>
    </location>
    <ligand>
        <name>Zn(2+)</name>
        <dbReference type="ChEBI" id="CHEBI:29105"/>
    </ligand>
</feature>
<dbReference type="InterPro" id="IPR010914">
    <property type="entry name" value="RsgA_GTPase_dom"/>
</dbReference>
<dbReference type="GO" id="GO:0042274">
    <property type="term" value="P:ribosomal small subunit biogenesis"/>
    <property type="evidence" value="ECO:0007669"/>
    <property type="project" value="UniProtKB-UniRule"/>
</dbReference>
<dbReference type="InterPro" id="IPR027417">
    <property type="entry name" value="P-loop_NTPase"/>
</dbReference>
<dbReference type="GO" id="GO:0005737">
    <property type="term" value="C:cytoplasm"/>
    <property type="evidence" value="ECO:0007669"/>
    <property type="project" value="UniProtKB-SubCell"/>
</dbReference>
<keyword evidence="5 10" id="KW-0547">Nucleotide-binding</keyword>
<dbReference type="SUPFAM" id="SSF52540">
    <property type="entry name" value="P-loop containing nucleoside triphosphate hydrolases"/>
    <property type="match status" value="1"/>
</dbReference>
<dbReference type="RefSeq" id="WP_132473963.1">
    <property type="nucleotide sequence ID" value="NZ_JBHRVM010000001.1"/>
</dbReference>
<evidence type="ECO:0000256" key="5">
    <source>
        <dbReference type="ARBA" id="ARBA00022741"/>
    </source>
</evidence>
<evidence type="ECO:0000259" key="12">
    <source>
        <dbReference type="PROSITE" id="PS51721"/>
    </source>
</evidence>
<keyword evidence="4 10" id="KW-0699">rRNA-binding</keyword>
<comment type="caution">
    <text evidence="13">The sequence shown here is derived from an EMBL/GenBank/DDBJ whole genome shotgun (WGS) entry which is preliminary data.</text>
</comment>
<keyword evidence="6 10" id="KW-0378">Hydrolase</keyword>
<feature type="domain" description="EngC GTPase" evidence="11">
    <location>
        <begin position="80"/>
        <end position="229"/>
    </location>
</feature>
<keyword evidence="3 10" id="KW-0479">Metal-binding</keyword>
<evidence type="ECO:0000256" key="8">
    <source>
        <dbReference type="ARBA" id="ARBA00022884"/>
    </source>
</evidence>
<keyword evidence="9 10" id="KW-0342">GTP-binding</keyword>
<dbReference type="GO" id="GO:0019843">
    <property type="term" value="F:rRNA binding"/>
    <property type="evidence" value="ECO:0007669"/>
    <property type="project" value="UniProtKB-KW"/>
</dbReference>
<dbReference type="CDD" id="cd01854">
    <property type="entry name" value="YjeQ_EngC"/>
    <property type="match status" value="1"/>
</dbReference>
<dbReference type="Gene3D" id="2.40.50.140">
    <property type="entry name" value="Nucleic acid-binding proteins"/>
    <property type="match status" value="1"/>
</dbReference>
<dbReference type="PROSITE" id="PS50936">
    <property type="entry name" value="ENGC_GTPASE"/>
    <property type="match status" value="1"/>
</dbReference>
<dbReference type="OrthoDB" id="9809485at2"/>
<dbReference type="Gene3D" id="3.40.50.300">
    <property type="entry name" value="P-loop containing nucleotide triphosphate hydrolases"/>
    <property type="match status" value="1"/>
</dbReference>
<feature type="binding site" evidence="10">
    <location>
        <position position="260"/>
    </location>
    <ligand>
        <name>Zn(2+)</name>
        <dbReference type="ChEBI" id="CHEBI:29105"/>
    </ligand>
</feature>
<dbReference type="EC" id="3.6.1.-" evidence="10"/>
<comment type="subcellular location">
    <subcellularLocation>
        <location evidence="10">Cytoplasm</location>
    </subcellularLocation>
</comment>
<organism evidence="13 14">
    <name type="scientific">Paracandidimonas soli</name>
    <dbReference type="NCBI Taxonomy" id="1917182"/>
    <lineage>
        <taxon>Bacteria</taxon>
        <taxon>Pseudomonadati</taxon>
        <taxon>Pseudomonadota</taxon>
        <taxon>Betaproteobacteria</taxon>
        <taxon>Burkholderiales</taxon>
        <taxon>Alcaligenaceae</taxon>
        <taxon>Paracandidimonas</taxon>
    </lineage>
</organism>
<reference evidence="13 14" key="1">
    <citation type="submission" date="2019-03" db="EMBL/GenBank/DDBJ databases">
        <title>Genomic Encyclopedia of Type Strains, Phase IV (KMG-IV): sequencing the most valuable type-strain genomes for metagenomic binning, comparative biology and taxonomic classification.</title>
        <authorList>
            <person name="Goeker M."/>
        </authorList>
    </citation>
    <scope>NUCLEOTIDE SEQUENCE [LARGE SCALE GENOMIC DNA]</scope>
    <source>
        <strain evidence="13 14">DSM 100048</strain>
    </source>
</reference>
<comment type="function">
    <text evidence="10">One of several proteins that assist in the late maturation steps of the functional core of the 30S ribosomal subunit. Helps release RbfA from mature subunits. May play a role in the assembly of ribosomal proteins into the subunit. Circularly permuted GTPase that catalyzes slow GTP hydrolysis, GTPase activity is stimulated by the 30S ribosomal subunit.</text>
</comment>
<keyword evidence="8 10" id="KW-0694">RNA-binding</keyword>
<evidence type="ECO:0000259" key="11">
    <source>
        <dbReference type="PROSITE" id="PS50936"/>
    </source>
</evidence>
<evidence type="ECO:0000256" key="7">
    <source>
        <dbReference type="ARBA" id="ARBA00022833"/>
    </source>
</evidence>
<dbReference type="SUPFAM" id="SSF50249">
    <property type="entry name" value="Nucleic acid-binding proteins"/>
    <property type="match status" value="1"/>
</dbReference>
<comment type="cofactor">
    <cofactor evidence="10">
        <name>Zn(2+)</name>
        <dbReference type="ChEBI" id="CHEBI:29105"/>
    </cofactor>
    <text evidence="10">Binds 1 zinc ion per subunit.</text>
</comment>
<dbReference type="GO" id="GO:0005525">
    <property type="term" value="F:GTP binding"/>
    <property type="evidence" value="ECO:0007669"/>
    <property type="project" value="UniProtKB-UniRule"/>
</dbReference>
<dbReference type="AlphaFoldDB" id="A0A4R3V8F0"/>
<dbReference type="CDD" id="cd04466">
    <property type="entry name" value="S1_YloQ_GTPase"/>
    <property type="match status" value="1"/>
</dbReference>
<sequence>MAEAQRIGRVVAAHGRHFIVALDDGTTRHCFPRGKKSGASVGDHVRISLQGSGEGAIDEILERRNLLYRSDQMRSKQFAANIDLIAIVVAVEPSFSEELVSRALVAAETADIDTLVLLNKVDLADGLAAARERLEIFRKLGVRVLEVCAVDAEATRGILLPELRSRTTLLLGQSGMGKSTLLNALVPDAQAATRDYSTALDAGRHTTTSTRLYALPEADAALIDSPGFQSFGLLHLSPGDIERGFPEFSGPKAHCRFYNCSHRNEPGCGVLAALSQGDIAAQRHALYLKLLDENASQARY</sequence>
<proteinExistence type="inferred from homology"/>
<keyword evidence="1 10" id="KW-0963">Cytoplasm</keyword>
<gene>
    <name evidence="10" type="primary">rsgA</name>
    <name evidence="13" type="ORF">EV686_102149</name>
</gene>
<feature type="domain" description="CP-type G" evidence="12">
    <location>
        <begin position="69"/>
        <end position="231"/>
    </location>
</feature>
<evidence type="ECO:0000313" key="13">
    <source>
        <dbReference type="EMBL" id="TCV01437.1"/>
    </source>
</evidence>
<dbReference type="PANTHER" id="PTHR32120:SF11">
    <property type="entry name" value="SMALL RIBOSOMAL SUBUNIT BIOGENESIS GTPASE RSGA 1, MITOCHONDRIAL-RELATED"/>
    <property type="match status" value="1"/>
</dbReference>
<feature type="binding site" evidence="10">
    <location>
        <begin position="119"/>
        <end position="122"/>
    </location>
    <ligand>
        <name>GTP</name>
        <dbReference type="ChEBI" id="CHEBI:37565"/>
    </ligand>
</feature>
<evidence type="ECO:0000313" key="14">
    <source>
        <dbReference type="Proteomes" id="UP000294692"/>
    </source>
</evidence>
<comment type="similarity">
    <text evidence="10">Belongs to the TRAFAC class YlqF/YawG GTPase family. RsgA subfamily.</text>
</comment>
<dbReference type="InterPro" id="IPR004881">
    <property type="entry name" value="Ribosome_biogen_GTPase_RsgA"/>
</dbReference>
<keyword evidence="14" id="KW-1185">Reference proteome</keyword>
<dbReference type="PROSITE" id="PS51721">
    <property type="entry name" value="G_CP"/>
    <property type="match status" value="1"/>
</dbReference>
<dbReference type="EMBL" id="SMBX01000002">
    <property type="protein sequence ID" value="TCV01437.1"/>
    <property type="molecule type" value="Genomic_DNA"/>
</dbReference>
<evidence type="ECO:0000256" key="9">
    <source>
        <dbReference type="ARBA" id="ARBA00023134"/>
    </source>
</evidence>
<dbReference type="GO" id="GO:0046872">
    <property type="term" value="F:metal ion binding"/>
    <property type="evidence" value="ECO:0007669"/>
    <property type="project" value="UniProtKB-KW"/>
</dbReference>
<feature type="binding site" evidence="10">
    <location>
        <position position="255"/>
    </location>
    <ligand>
        <name>Zn(2+)</name>
        <dbReference type="ChEBI" id="CHEBI:29105"/>
    </ligand>
</feature>
<name>A0A4R3V8F0_9BURK</name>
<accession>A0A4R3V8F0</accession>
<evidence type="ECO:0000256" key="1">
    <source>
        <dbReference type="ARBA" id="ARBA00022490"/>
    </source>
</evidence>
<dbReference type="HAMAP" id="MF_01820">
    <property type="entry name" value="GTPase_RsgA"/>
    <property type="match status" value="1"/>
</dbReference>